<dbReference type="KEGG" id="wna:KA717_17145"/>
<sequence>MLHKILEDYLKGIELALLALEQVYVERYTEEILTPNRVNLRLRIRWHKGCVLEINEAVIVTDHILTFLDYRYHCQDQQNSLIFRYDSTPHFPNLSSFPHHKHY</sequence>
<organism evidence="1">
    <name type="scientific">Woronichinia naegeliana WA131</name>
    <dbReference type="NCBI Taxonomy" id="2824559"/>
    <lineage>
        <taxon>Bacteria</taxon>
        <taxon>Bacillati</taxon>
        <taxon>Cyanobacteriota</taxon>
        <taxon>Cyanophyceae</taxon>
        <taxon>Synechococcales</taxon>
        <taxon>Coelosphaeriaceae</taxon>
        <taxon>Woronichinia</taxon>
    </lineage>
</organism>
<protein>
    <submittedName>
        <fullName evidence="1">DUF6516 family protein</fullName>
    </submittedName>
</protein>
<dbReference type="AlphaFoldDB" id="A0A977L427"/>
<dbReference type="InterPro" id="IPR045397">
    <property type="entry name" value="TumE-like"/>
</dbReference>
<dbReference type="NCBIfam" id="NF045777">
    <property type="entry name" value="TumE"/>
    <property type="match status" value="1"/>
</dbReference>
<dbReference type="Proteomes" id="UP001065613">
    <property type="component" value="Chromosome"/>
</dbReference>
<dbReference type="EMBL" id="CP073041">
    <property type="protein sequence ID" value="UXE64085.1"/>
    <property type="molecule type" value="Genomic_DNA"/>
</dbReference>
<dbReference type="Pfam" id="PF20126">
    <property type="entry name" value="TumE"/>
    <property type="match status" value="1"/>
</dbReference>
<reference evidence="1" key="1">
    <citation type="submission" date="2021-04" db="EMBL/GenBank/DDBJ databases">
        <title>Genome sequence of Woronichinia naegeliana from Washington state freshwater lake bloom.</title>
        <authorList>
            <person name="Dreher T.W."/>
        </authorList>
    </citation>
    <scope>NUCLEOTIDE SEQUENCE</scope>
    <source>
        <strain evidence="1">WA131</strain>
    </source>
</reference>
<proteinExistence type="predicted"/>
<evidence type="ECO:0000313" key="1">
    <source>
        <dbReference type="EMBL" id="UXE64085.1"/>
    </source>
</evidence>
<accession>A0A977L427</accession>
<gene>
    <name evidence="1" type="ORF">KA717_17145</name>
</gene>
<name>A0A977L427_9CYAN</name>
<dbReference type="InterPro" id="IPR054795">
    <property type="entry name" value="TumE"/>
</dbReference>